<keyword evidence="10 15" id="KW-0472">Membrane</keyword>
<keyword evidence="6" id="KW-0325">Glycoprotein</keyword>
<sequence length="319" mass="35746">CTIVAASELDCPPSNVTCLCSNGFWAAVSPCIQTHCSVREALTATNITADTCNWPSSNRQQILKVIPLVSGTVATMAVGSRLAGHHTAKTRLKTEDYLTIIAWVSRLRMAENGMGRNIWDIPQEKISYILKLFYIDEILYITCICLTKIAILLYFARVFSPILWFRIAVRVSITTTTLYNITFVIALALQCVPVTGAWTAWDGTFRGTFIDLKVMWWVAAALNIAFDFGIMSLPFWPLRELQMSLKIKIQIGLMLGVGFFVTMVSILRLQSLLQFGNTTNPTYDHVPLGYWSTLEMCFGLVVTCMPSVRLLLLHVFPQL</sequence>
<evidence type="ECO:0000256" key="1">
    <source>
        <dbReference type="ARBA" id="ARBA00004141"/>
    </source>
</evidence>
<name>A0A0C3GCB2_OIDMZ</name>
<keyword evidence="5" id="KW-0964">Secreted</keyword>
<evidence type="ECO:0000256" key="12">
    <source>
        <dbReference type="ARBA" id="ARBA00023288"/>
    </source>
</evidence>
<evidence type="ECO:0000256" key="4">
    <source>
        <dbReference type="ARBA" id="ARBA00010031"/>
    </source>
</evidence>
<dbReference type="Proteomes" id="UP000054321">
    <property type="component" value="Unassembled WGS sequence"/>
</dbReference>
<evidence type="ECO:0000256" key="3">
    <source>
        <dbReference type="ARBA" id="ARBA00004613"/>
    </source>
</evidence>
<keyword evidence="9 15" id="KW-1133">Transmembrane helix</keyword>
<feature type="non-terminal residue" evidence="17">
    <location>
        <position position="1"/>
    </location>
</feature>
<dbReference type="PANTHER" id="PTHR33048">
    <property type="entry name" value="PTH11-LIKE INTEGRAL MEMBRANE PROTEIN (AFU_ORTHOLOGUE AFUA_5G11245)"/>
    <property type="match status" value="1"/>
</dbReference>
<evidence type="ECO:0000256" key="13">
    <source>
        <dbReference type="ARBA" id="ARBA00038359"/>
    </source>
</evidence>
<evidence type="ECO:0000256" key="9">
    <source>
        <dbReference type="ARBA" id="ARBA00022989"/>
    </source>
</evidence>
<evidence type="ECO:0000313" key="18">
    <source>
        <dbReference type="Proteomes" id="UP000054321"/>
    </source>
</evidence>
<evidence type="ECO:0000256" key="11">
    <source>
        <dbReference type="ARBA" id="ARBA00023157"/>
    </source>
</evidence>
<evidence type="ECO:0000256" key="5">
    <source>
        <dbReference type="ARBA" id="ARBA00022525"/>
    </source>
</evidence>
<dbReference type="InterPro" id="IPR052337">
    <property type="entry name" value="SAT4-like"/>
</dbReference>
<dbReference type="PANTHER" id="PTHR33048:SF160">
    <property type="entry name" value="SAT4 FAMILY MEMBRANE PROTEIN"/>
    <property type="match status" value="1"/>
</dbReference>
<evidence type="ECO:0000259" key="16">
    <source>
        <dbReference type="PROSITE" id="PS52012"/>
    </source>
</evidence>
<protein>
    <recommendedName>
        <fullName evidence="16">CFEM domain-containing protein</fullName>
    </recommendedName>
</protein>
<comment type="similarity">
    <text evidence="4">Belongs to the RBT5 family.</text>
</comment>
<dbReference type="GO" id="GO:0005576">
    <property type="term" value="C:extracellular region"/>
    <property type="evidence" value="ECO:0007669"/>
    <property type="project" value="UniProtKB-SubCell"/>
</dbReference>
<feature type="disulfide bond" evidence="14">
    <location>
        <begin position="11"/>
        <end position="18"/>
    </location>
</feature>
<gene>
    <name evidence="17" type="ORF">OIDMADRAFT_65044</name>
</gene>
<feature type="transmembrane region" description="Helical" evidence="15">
    <location>
        <begin position="138"/>
        <end position="156"/>
    </location>
</feature>
<keyword evidence="18" id="KW-1185">Reference proteome</keyword>
<accession>A0A0C3GCB2</accession>
<evidence type="ECO:0000256" key="6">
    <source>
        <dbReference type="ARBA" id="ARBA00022622"/>
    </source>
</evidence>
<dbReference type="PROSITE" id="PS52012">
    <property type="entry name" value="CFEM"/>
    <property type="match status" value="1"/>
</dbReference>
<keyword evidence="8" id="KW-0732">Signal</keyword>
<feature type="transmembrane region" description="Helical" evidence="15">
    <location>
        <begin position="177"/>
        <end position="201"/>
    </location>
</feature>
<feature type="transmembrane region" description="Helical" evidence="15">
    <location>
        <begin position="289"/>
        <end position="312"/>
    </location>
</feature>
<keyword evidence="12" id="KW-0449">Lipoprotein</keyword>
<reference evidence="18" key="2">
    <citation type="submission" date="2015-01" db="EMBL/GenBank/DDBJ databases">
        <title>Evolutionary Origins and Diversification of the Mycorrhizal Mutualists.</title>
        <authorList>
            <consortium name="DOE Joint Genome Institute"/>
            <consortium name="Mycorrhizal Genomics Consortium"/>
            <person name="Kohler A."/>
            <person name="Kuo A."/>
            <person name="Nagy L.G."/>
            <person name="Floudas D."/>
            <person name="Copeland A."/>
            <person name="Barry K.W."/>
            <person name="Cichocki N."/>
            <person name="Veneault-Fourrey C."/>
            <person name="LaButti K."/>
            <person name="Lindquist E.A."/>
            <person name="Lipzen A."/>
            <person name="Lundell T."/>
            <person name="Morin E."/>
            <person name="Murat C."/>
            <person name="Riley R."/>
            <person name="Ohm R."/>
            <person name="Sun H."/>
            <person name="Tunlid A."/>
            <person name="Henrissat B."/>
            <person name="Grigoriev I.V."/>
            <person name="Hibbett D.S."/>
            <person name="Martin F."/>
        </authorList>
    </citation>
    <scope>NUCLEOTIDE SEQUENCE [LARGE SCALE GENOMIC DNA]</scope>
    <source>
        <strain evidence="18">Zn</strain>
    </source>
</reference>
<reference evidence="17 18" key="1">
    <citation type="submission" date="2014-04" db="EMBL/GenBank/DDBJ databases">
        <authorList>
            <consortium name="DOE Joint Genome Institute"/>
            <person name="Kuo A."/>
            <person name="Martino E."/>
            <person name="Perotto S."/>
            <person name="Kohler A."/>
            <person name="Nagy L.G."/>
            <person name="Floudas D."/>
            <person name="Copeland A."/>
            <person name="Barry K.W."/>
            <person name="Cichocki N."/>
            <person name="Veneault-Fourrey C."/>
            <person name="LaButti K."/>
            <person name="Lindquist E.A."/>
            <person name="Lipzen A."/>
            <person name="Lundell T."/>
            <person name="Morin E."/>
            <person name="Murat C."/>
            <person name="Sun H."/>
            <person name="Tunlid A."/>
            <person name="Henrissat B."/>
            <person name="Grigoriev I.V."/>
            <person name="Hibbett D.S."/>
            <person name="Martin F."/>
            <person name="Nordberg H.P."/>
            <person name="Cantor M.N."/>
            <person name="Hua S.X."/>
        </authorList>
    </citation>
    <scope>NUCLEOTIDE SEQUENCE [LARGE SCALE GENOMIC DNA]</scope>
    <source>
        <strain evidence="17 18">Zn</strain>
    </source>
</reference>
<comment type="similarity">
    <text evidence="13">Belongs to the SAT4 family.</text>
</comment>
<feature type="transmembrane region" description="Helical" evidence="15">
    <location>
        <begin position="216"/>
        <end position="237"/>
    </location>
</feature>
<evidence type="ECO:0000256" key="10">
    <source>
        <dbReference type="ARBA" id="ARBA00023136"/>
    </source>
</evidence>
<comment type="subcellular location">
    <subcellularLocation>
        <location evidence="2">Membrane</location>
        <topology evidence="2">Lipid-anchor</topology>
        <topology evidence="2">GPI-anchor</topology>
    </subcellularLocation>
    <subcellularLocation>
        <location evidence="1">Membrane</location>
        <topology evidence="1">Multi-pass membrane protein</topology>
    </subcellularLocation>
    <subcellularLocation>
        <location evidence="3">Secreted</location>
    </subcellularLocation>
</comment>
<dbReference type="InterPro" id="IPR049326">
    <property type="entry name" value="Rhodopsin_dom_fungi"/>
</dbReference>
<keyword evidence="6" id="KW-0336">GPI-anchor</keyword>
<feature type="non-terminal residue" evidence="17">
    <location>
        <position position="319"/>
    </location>
</feature>
<keyword evidence="7 15" id="KW-0812">Transmembrane</keyword>
<keyword evidence="11 14" id="KW-1015">Disulfide bond</keyword>
<evidence type="ECO:0000256" key="7">
    <source>
        <dbReference type="ARBA" id="ARBA00022692"/>
    </source>
</evidence>
<dbReference type="Pfam" id="PF05730">
    <property type="entry name" value="CFEM"/>
    <property type="match status" value="1"/>
</dbReference>
<dbReference type="HOGENOM" id="CLU_028200_6_4_1"/>
<evidence type="ECO:0000256" key="14">
    <source>
        <dbReference type="PROSITE-ProRule" id="PRU01356"/>
    </source>
</evidence>
<evidence type="ECO:0000256" key="2">
    <source>
        <dbReference type="ARBA" id="ARBA00004589"/>
    </source>
</evidence>
<dbReference type="OrthoDB" id="2496787at2759"/>
<dbReference type="InParanoid" id="A0A0C3GCB2"/>
<dbReference type="EMBL" id="KN832893">
    <property type="protein sequence ID" value="KIM93800.1"/>
    <property type="molecule type" value="Genomic_DNA"/>
</dbReference>
<comment type="caution">
    <text evidence="14">Lacks conserved residue(s) required for the propagation of feature annotation.</text>
</comment>
<dbReference type="Pfam" id="PF20684">
    <property type="entry name" value="Fung_rhodopsin"/>
    <property type="match status" value="1"/>
</dbReference>
<evidence type="ECO:0000256" key="8">
    <source>
        <dbReference type="ARBA" id="ARBA00022729"/>
    </source>
</evidence>
<feature type="transmembrane region" description="Helical" evidence="15">
    <location>
        <begin position="249"/>
        <end position="269"/>
    </location>
</feature>
<organism evidence="17 18">
    <name type="scientific">Oidiodendron maius (strain Zn)</name>
    <dbReference type="NCBI Taxonomy" id="913774"/>
    <lineage>
        <taxon>Eukaryota</taxon>
        <taxon>Fungi</taxon>
        <taxon>Dikarya</taxon>
        <taxon>Ascomycota</taxon>
        <taxon>Pezizomycotina</taxon>
        <taxon>Leotiomycetes</taxon>
        <taxon>Leotiomycetes incertae sedis</taxon>
        <taxon>Myxotrichaceae</taxon>
        <taxon>Oidiodendron</taxon>
    </lineage>
</organism>
<dbReference type="AlphaFoldDB" id="A0A0C3GCB2"/>
<dbReference type="InterPro" id="IPR008427">
    <property type="entry name" value="Extracellular_membr_CFEM_dom"/>
</dbReference>
<dbReference type="GO" id="GO:0098552">
    <property type="term" value="C:side of membrane"/>
    <property type="evidence" value="ECO:0007669"/>
    <property type="project" value="UniProtKB-KW"/>
</dbReference>
<feature type="domain" description="CFEM" evidence="16">
    <location>
        <begin position="1"/>
        <end position="80"/>
    </location>
</feature>
<proteinExistence type="inferred from homology"/>
<dbReference type="STRING" id="913774.A0A0C3GCB2"/>
<evidence type="ECO:0000313" key="17">
    <source>
        <dbReference type="EMBL" id="KIM93800.1"/>
    </source>
</evidence>
<evidence type="ECO:0000256" key="15">
    <source>
        <dbReference type="SAM" id="Phobius"/>
    </source>
</evidence>